<gene>
    <name evidence="2" type="ORF">E2C01_013387</name>
</gene>
<keyword evidence="3" id="KW-1185">Reference proteome</keyword>
<evidence type="ECO:0000313" key="2">
    <source>
        <dbReference type="EMBL" id="MPC20444.1"/>
    </source>
</evidence>
<dbReference type="AlphaFoldDB" id="A0A5B7DGW3"/>
<evidence type="ECO:0000313" key="3">
    <source>
        <dbReference type="Proteomes" id="UP000324222"/>
    </source>
</evidence>
<keyword evidence="1" id="KW-1133">Transmembrane helix</keyword>
<organism evidence="2 3">
    <name type="scientific">Portunus trituberculatus</name>
    <name type="common">Swimming crab</name>
    <name type="synonym">Neptunus trituberculatus</name>
    <dbReference type="NCBI Taxonomy" id="210409"/>
    <lineage>
        <taxon>Eukaryota</taxon>
        <taxon>Metazoa</taxon>
        <taxon>Ecdysozoa</taxon>
        <taxon>Arthropoda</taxon>
        <taxon>Crustacea</taxon>
        <taxon>Multicrustacea</taxon>
        <taxon>Malacostraca</taxon>
        <taxon>Eumalacostraca</taxon>
        <taxon>Eucarida</taxon>
        <taxon>Decapoda</taxon>
        <taxon>Pleocyemata</taxon>
        <taxon>Brachyura</taxon>
        <taxon>Eubrachyura</taxon>
        <taxon>Portunoidea</taxon>
        <taxon>Portunidae</taxon>
        <taxon>Portuninae</taxon>
        <taxon>Portunus</taxon>
    </lineage>
</organism>
<proteinExistence type="predicted"/>
<comment type="caution">
    <text evidence="2">The sequence shown here is derived from an EMBL/GenBank/DDBJ whole genome shotgun (WGS) entry which is preliminary data.</text>
</comment>
<dbReference type="Proteomes" id="UP000324222">
    <property type="component" value="Unassembled WGS sequence"/>
</dbReference>
<keyword evidence="1" id="KW-0472">Membrane</keyword>
<name>A0A5B7DGW3_PORTR</name>
<feature type="transmembrane region" description="Helical" evidence="1">
    <location>
        <begin position="84"/>
        <end position="103"/>
    </location>
</feature>
<keyword evidence="1" id="KW-0812">Transmembrane</keyword>
<feature type="transmembrane region" description="Helical" evidence="1">
    <location>
        <begin position="53"/>
        <end position="78"/>
    </location>
</feature>
<sequence length="112" mass="12493">MNHHYTPPQHPSIASAAASDRLLAIKAGIRVRLAWELRTSKQNRLMRVLERPWRAVIVAVAALGMRGDASIILLFGFFPPFDSRMNLISSVICICIINILCLTDDNSQYDAS</sequence>
<evidence type="ECO:0000256" key="1">
    <source>
        <dbReference type="SAM" id="Phobius"/>
    </source>
</evidence>
<dbReference type="EMBL" id="VSRR010000872">
    <property type="protein sequence ID" value="MPC20444.1"/>
    <property type="molecule type" value="Genomic_DNA"/>
</dbReference>
<protein>
    <submittedName>
        <fullName evidence="2">Uncharacterized protein</fullName>
    </submittedName>
</protein>
<reference evidence="2 3" key="1">
    <citation type="submission" date="2019-05" db="EMBL/GenBank/DDBJ databases">
        <title>Another draft genome of Portunus trituberculatus and its Hox gene families provides insights of decapod evolution.</title>
        <authorList>
            <person name="Jeong J.-H."/>
            <person name="Song I."/>
            <person name="Kim S."/>
            <person name="Choi T."/>
            <person name="Kim D."/>
            <person name="Ryu S."/>
            <person name="Kim W."/>
        </authorList>
    </citation>
    <scope>NUCLEOTIDE SEQUENCE [LARGE SCALE GENOMIC DNA]</scope>
    <source>
        <tissue evidence="2">Muscle</tissue>
    </source>
</reference>
<accession>A0A5B7DGW3</accession>